<dbReference type="EMBL" id="UINC01231369">
    <property type="protein sequence ID" value="SVE63871.1"/>
    <property type="molecule type" value="Genomic_DNA"/>
</dbReference>
<dbReference type="InterPro" id="IPR011990">
    <property type="entry name" value="TPR-like_helical_dom_sf"/>
</dbReference>
<dbReference type="Gene3D" id="1.25.40.10">
    <property type="entry name" value="Tetratricopeptide repeat domain"/>
    <property type="match status" value="1"/>
</dbReference>
<dbReference type="SUPFAM" id="SSF48452">
    <property type="entry name" value="TPR-like"/>
    <property type="match status" value="1"/>
</dbReference>
<gene>
    <name evidence="1" type="ORF">METZ01_LOCUS516725</name>
</gene>
<proteinExistence type="predicted"/>
<evidence type="ECO:0000313" key="1">
    <source>
        <dbReference type="EMBL" id="SVE63871.1"/>
    </source>
</evidence>
<sequence length="47" mass="5032">IQCYGRVLAAAPNSAEVVNNLGVICQICDESKRATEFFYSALALKPG</sequence>
<name>A0A383F4G6_9ZZZZ</name>
<reference evidence="1" key="1">
    <citation type="submission" date="2018-05" db="EMBL/GenBank/DDBJ databases">
        <authorList>
            <person name="Lanie J.A."/>
            <person name="Ng W.-L."/>
            <person name="Kazmierczak K.M."/>
            <person name="Andrzejewski T.M."/>
            <person name="Davidsen T.M."/>
            <person name="Wayne K.J."/>
            <person name="Tettelin H."/>
            <person name="Glass J.I."/>
            <person name="Rusch D."/>
            <person name="Podicherti R."/>
            <person name="Tsui H.-C.T."/>
            <person name="Winkler M.E."/>
        </authorList>
    </citation>
    <scope>NUCLEOTIDE SEQUENCE</scope>
</reference>
<protein>
    <submittedName>
        <fullName evidence="1">Uncharacterized protein</fullName>
    </submittedName>
</protein>
<accession>A0A383F4G6</accession>
<feature type="non-terminal residue" evidence="1">
    <location>
        <position position="1"/>
    </location>
</feature>
<organism evidence="1">
    <name type="scientific">marine metagenome</name>
    <dbReference type="NCBI Taxonomy" id="408172"/>
    <lineage>
        <taxon>unclassified sequences</taxon>
        <taxon>metagenomes</taxon>
        <taxon>ecological metagenomes</taxon>
    </lineage>
</organism>
<dbReference type="AlphaFoldDB" id="A0A383F4G6"/>